<reference evidence="4" key="1">
    <citation type="submission" date="2019-06" db="EMBL/GenBank/DDBJ databases">
        <title>The complete genome of Emcibacter congregatus ZYLT.</title>
        <authorList>
            <person name="Zhao Z."/>
        </authorList>
    </citation>
    <scope>NUCLEOTIDE SEQUENCE [LARGE SCALE GENOMIC DNA]</scope>
    <source>
        <strain evidence="4">MCCC 1A06723</strain>
    </source>
</reference>
<gene>
    <name evidence="3" type="ORF">FIV46_15450</name>
</gene>
<evidence type="ECO:0000259" key="1">
    <source>
        <dbReference type="Pfam" id="PF00501"/>
    </source>
</evidence>
<dbReference type="InterPro" id="IPR042099">
    <property type="entry name" value="ANL_N_sf"/>
</dbReference>
<organism evidence="3 4">
    <name type="scientific">Emcibacter nanhaiensis</name>
    <dbReference type="NCBI Taxonomy" id="1505037"/>
    <lineage>
        <taxon>Bacteria</taxon>
        <taxon>Pseudomonadati</taxon>
        <taxon>Pseudomonadota</taxon>
        <taxon>Alphaproteobacteria</taxon>
        <taxon>Emcibacterales</taxon>
        <taxon>Emcibacteraceae</taxon>
        <taxon>Emcibacter</taxon>
    </lineage>
</organism>
<dbReference type="PANTHER" id="PTHR43767:SF1">
    <property type="entry name" value="NONRIBOSOMAL PEPTIDE SYNTHASE PES1 (EUROFUNG)-RELATED"/>
    <property type="match status" value="1"/>
</dbReference>
<dbReference type="GO" id="GO:0016878">
    <property type="term" value="F:acid-thiol ligase activity"/>
    <property type="evidence" value="ECO:0007669"/>
    <property type="project" value="UniProtKB-ARBA"/>
</dbReference>
<dbReference type="CDD" id="cd05936">
    <property type="entry name" value="FC-FACS_FadD_like"/>
    <property type="match status" value="1"/>
</dbReference>
<keyword evidence="3" id="KW-0436">Ligase</keyword>
<dbReference type="Proteomes" id="UP000319148">
    <property type="component" value="Unassembled WGS sequence"/>
</dbReference>
<dbReference type="Pfam" id="PF13193">
    <property type="entry name" value="AMP-binding_C"/>
    <property type="match status" value="1"/>
</dbReference>
<dbReference type="PROSITE" id="PS00455">
    <property type="entry name" value="AMP_BINDING"/>
    <property type="match status" value="1"/>
</dbReference>
<dbReference type="AlphaFoldDB" id="A0A501PBP8"/>
<dbReference type="InterPro" id="IPR045851">
    <property type="entry name" value="AMP-bd_C_sf"/>
</dbReference>
<evidence type="ECO:0000313" key="3">
    <source>
        <dbReference type="EMBL" id="TPD57511.1"/>
    </source>
</evidence>
<keyword evidence="4" id="KW-1185">Reference proteome</keyword>
<dbReference type="InterPro" id="IPR020845">
    <property type="entry name" value="AMP-binding_CS"/>
</dbReference>
<dbReference type="EMBL" id="VFIY01000018">
    <property type="protein sequence ID" value="TPD57511.1"/>
    <property type="molecule type" value="Genomic_DNA"/>
</dbReference>
<proteinExistence type="predicted"/>
<dbReference type="PANTHER" id="PTHR43767">
    <property type="entry name" value="LONG-CHAIN-FATTY-ACID--COA LIGASE"/>
    <property type="match status" value="1"/>
</dbReference>
<comment type="caution">
    <text evidence="3">The sequence shown here is derived from an EMBL/GenBank/DDBJ whole genome shotgun (WGS) entry which is preliminary data.</text>
</comment>
<name>A0A501PBP8_9PROT</name>
<dbReference type="SUPFAM" id="SSF56801">
    <property type="entry name" value="Acetyl-CoA synthetase-like"/>
    <property type="match status" value="1"/>
</dbReference>
<dbReference type="Gene3D" id="3.30.300.30">
    <property type="match status" value="1"/>
</dbReference>
<accession>A0A501PBP8</accession>
<evidence type="ECO:0000313" key="4">
    <source>
        <dbReference type="Proteomes" id="UP000319148"/>
    </source>
</evidence>
<sequence>MSEHLWLNSYPSNADWHKKFDGAPLFKVVDDSVAAFGDKVALEFLGREITYGELGEMIDRMTAGLQSIGVKKGIHVGIFMPNCPQFVITYFAILKAGGTVVNYSPLYSVPELMKQVEDSETDVMVTLNLAALYPQIRKVAEQSRLKKLVVSGFDWGLPFPKNILFRLFKKSMVAPVVKDEYHVDFADLVKCVEPRQPVEINPDEDVAVLQYTGGTTGVPKGAMLTHSNIYLNVEQMVEWTHNIEMGNEVTPGFLPFFHVFAMTVVMVLGVRTGARIPILPKFELEEAVKLMRRERPTMFAGVPTMYTAMLSMGSGKEIGLDRVKNTMSGGAPLPMELARSFREKMGVTVTEGYGLTEASPVVCTNRYDQPSVIGSIGLPLPGTEIIIVDREDHTKEMPVGEAGEICVRGPQVMKGYWKRPDATAEVLIDGHMLRTGDVGYMADDGYTYIIDRDKDLILVGGFNVFPRVVEEAIMQHPAVKEVTVIGIPDDYRGESPKAFVTLVHPDEDLTEAKLLTFLKERLGKHEIPSAVEFRDELPKTMIGKLSKKELVAEEKAKYEARKQQKRAG</sequence>
<evidence type="ECO:0000259" key="2">
    <source>
        <dbReference type="Pfam" id="PF13193"/>
    </source>
</evidence>
<dbReference type="InterPro" id="IPR050237">
    <property type="entry name" value="ATP-dep_AMP-bd_enzyme"/>
</dbReference>
<dbReference type="OrthoDB" id="9803968at2"/>
<feature type="domain" description="AMP-dependent synthetase/ligase" evidence="1">
    <location>
        <begin position="30"/>
        <end position="417"/>
    </location>
</feature>
<protein>
    <submittedName>
        <fullName evidence="3">Long-chain fatty acid--CoA ligase</fullName>
    </submittedName>
</protein>
<feature type="domain" description="AMP-binding enzyme C-terminal" evidence="2">
    <location>
        <begin position="469"/>
        <end position="544"/>
    </location>
</feature>
<dbReference type="InterPro" id="IPR000873">
    <property type="entry name" value="AMP-dep_synth/lig_dom"/>
</dbReference>
<dbReference type="InterPro" id="IPR025110">
    <property type="entry name" value="AMP-bd_C"/>
</dbReference>
<dbReference type="RefSeq" id="WP_139941826.1">
    <property type="nucleotide sequence ID" value="NZ_JBHSYP010000005.1"/>
</dbReference>
<dbReference type="Gene3D" id="3.40.50.12780">
    <property type="entry name" value="N-terminal domain of ligase-like"/>
    <property type="match status" value="1"/>
</dbReference>
<dbReference type="Pfam" id="PF00501">
    <property type="entry name" value="AMP-binding"/>
    <property type="match status" value="1"/>
</dbReference>